<name>A0A8S5SVG9_9CAUD</name>
<protein>
    <submittedName>
        <fullName evidence="1">RNA polymerase alpha subunit</fullName>
    </submittedName>
</protein>
<proteinExistence type="predicted"/>
<accession>A0A8S5SVG9</accession>
<sequence>MIYSVKVKRFSETIGIRFPDENYNPKLGNYSRFLEVLNTEINTPSWFQAKKTYDKAKDAFLKMVKDLSKYDLEQADEMLCTWYELGSESYWRSGYYNFPIFSSLGYLKSLGNIQNKDITKMKEIDNALSKCKSLQDRSSVIDHFREDILDIRTSYTRRFYIDDYIKSEL</sequence>
<organism evidence="1">
    <name type="scientific">Siphoviridae sp. ctDOT22</name>
    <dbReference type="NCBI Taxonomy" id="2827812"/>
    <lineage>
        <taxon>Viruses</taxon>
        <taxon>Duplodnaviria</taxon>
        <taxon>Heunggongvirae</taxon>
        <taxon>Uroviricota</taxon>
        <taxon>Caudoviricetes</taxon>
    </lineage>
</organism>
<evidence type="ECO:0000313" key="1">
    <source>
        <dbReference type="EMBL" id="DAF55076.1"/>
    </source>
</evidence>
<dbReference type="EMBL" id="BK032686">
    <property type="protein sequence ID" value="DAF55076.1"/>
    <property type="molecule type" value="Genomic_DNA"/>
</dbReference>
<reference evidence="1" key="1">
    <citation type="journal article" date="2021" name="Proc. Natl. Acad. Sci. U.S.A.">
        <title>A Catalog of Tens of Thousands of Viruses from Human Metagenomes Reveals Hidden Associations with Chronic Diseases.</title>
        <authorList>
            <person name="Tisza M.J."/>
            <person name="Buck C.B."/>
        </authorList>
    </citation>
    <scope>NUCLEOTIDE SEQUENCE</scope>
    <source>
        <strain evidence="1">CtDOT22</strain>
    </source>
</reference>